<feature type="transmembrane region" description="Helical" evidence="2">
    <location>
        <begin position="82"/>
        <end position="101"/>
    </location>
</feature>
<dbReference type="EMBL" id="JANBVN010000194">
    <property type="protein sequence ID" value="KAJ9133799.1"/>
    <property type="molecule type" value="Genomic_DNA"/>
</dbReference>
<protein>
    <submittedName>
        <fullName evidence="3">Uncharacterized protein</fullName>
    </submittedName>
</protein>
<evidence type="ECO:0000313" key="4">
    <source>
        <dbReference type="Proteomes" id="UP001174691"/>
    </source>
</evidence>
<dbReference type="Proteomes" id="UP001174691">
    <property type="component" value="Unassembled WGS sequence"/>
</dbReference>
<feature type="region of interest" description="Disordered" evidence="1">
    <location>
        <begin position="109"/>
        <end position="137"/>
    </location>
</feature>
<reference evidence="3" key="1">
    <citation type="submission" date="2022-07" db="EMBL/GenBank/DDBJ databases">
        <title>Fungi with potential for degradation of polypropylene.</title>
        <authorList>
            <person name="Gostincar C."/>
        </authorList>
    </citation>
    <scope>NUCLEOTIDE SEQUENCE</scope>
    <source>
        <strain evidence="3">EXF-13287</strain>
    </source>
</reference>
<name>A0AA38RM48_9PEZI</name>
<evidence type="ECO:0000256" key="1">
    <source>
        <dbReference type="SAM" id="MobiDB-lite"/>
    </source>
</evidence>
<feature type="compositionally biased region" description="Basic and acidic residues" evidence="1">
    <location>
        <begin position="34"/>
        <end position="62"/>
    </location>
</feature>
<evidence type="ECO:0000313" key="3">
    <source>
        <dbReference type="EMBL" id="KAJ9133799.1"/>
    </source>
</evidence>
<keyword evidence="2" id="KW-0472">Membrane</keyword>
<comment type="caution">
    <text evidence="3">The sequence shown here is derived from an EMBL/GenBank/DDBJ whole genome shotgun (WGS) entry which is preliminary data.</text>
</comment>
<accession>A0AA38RM48</accession>
<feature type="region of interest" description="Disordered" evidence="1">
    <location>
        <begin position="33"/>
        <end position="62"/>
    </location>
</feature>
<proteinExistence type="predicted"/>
<organism evidence="3 4">
    <name type="scientific">Coniochaeta hoffmannii</name>
    <dbReference type="NCBI Taxonomy" id="91930"/>
    <lineage>
        <taxon>Eukaryota</taxon>
        <taxon>Fungi</taxon>
        <taxon>Dikarya</taxon>
        <taxon>Ascomycota</taxon>
        <taxon>Pezizomycotina</taxon>
        <taxon>Sordariomycetes</taxon>
        <taxon>Sordariomycetidae</taxon>
        <taxon>Coniochaetales</taxon>
        <taxon>Coniochaetaceae</taxon>
        <taxon>Coniochaeta</taxon>
    </lineage>
</organism>
<keyword evidence="2" id="KW-0812">Transmembrane</keyword>
<keyword evidence="4" id="KW-1185">Reference proteome</keyword>
<keyword evidence="2" id="KW-1133">Transmembrane helix</keyword>
<evidence type="ECO:0000256" key="2">
    <source>
        <dbReference type="SAM" id="Phobius"/>
    </source>
</evidence>
<sequence>MPSIRTAILRTALQPSARVLPRATQPLVNQVRLDSTRNTRDEKWYEPNSGDKPRTAYSGKKDTNFGYKLDGTGGAINSNKGLITIGAVTALLAAIYFFGLAKPDTATATDLKHDRDAVKHQTGTDRQRQGGPERSAK</sequence>
<gene>
    <name evidence="3" type="ORF">NKR19_g8914</name>
</gene>
<dbReference type="AlphaFoldDB" id="A0AA38RM48"/>
<feature type="compositionally biased region" description="Basic and acidic residues" evidence="1">
    <location>
        <begin position="110"/>
        <end position="128"/>
    </location>
</feature>